<keyword evidence="2" id="KW-1185">Reference proteome</keyword>
<dbReference type="EMBL" id="ML769403">
    <property type="protein sequence ID" value="KAE9406326.1"/>
    <property type="molecule type" value="Genomic_DNA"/>
</dbReference>
<dbReference type="AlphaFoldDB" id="A0A6A4I6V7"/>
<proteinExistence type="predicted"/>
<reference evidence="1" key="1">
    <citation type="journal article" date="2019" name="Environ. Microbiol.">
        <title>Fungal ecological strategies reflected in gene transcription - a case study of two litter decomposers.</title>
        <authorList>
            <person name="Barbi F."/>
            <person name="Kohler A."/>
            <person name="Barry K."/>
            <person name="Baskaran P."/>
            <person name="Daum C."/>
            <person name="Fauchery L."/>
            <person name="Ihrmark K."/>
            <person name="Kuo A."/>
            <person name="LaButti K."/>
            <person name="Lipzen A."/>
            <person name="Morin E."/>
            <person name="Grigoriev I.V."/>
            <person name="Henrissat B."/>
            <person name="Lindahl B."/>
            <person name="Martin F."/>
        </authorList>
    </citation>
    <scope>NUCLEOTIDE SEQUENCE</scope>
    <source>
        <strain evidence="1">JB14</strain>
    </source>
</reference>
<evidence type="ECO:0000313" key="2">
    <source>
        <dbReference type="Proteomes" id="UP000799118"/>
    </source>
</evidence>
<name>A0A6A4I6V7_9AGAR</name>
<protein>
    <submittedName>
        <fullName evidence="1">Uncharacterized protein</fullName>
    </submittedName>
</protein>
<organism evidence="1 2">
    <name type="scientific">Gymnopus androsaceus JB14</name>
    <dbReference type="NCBI Taxonomy" id="1447944"/>
    <lineage>
        <taxon>Eukaryota</taxon>
        <taxon>Fungi</taxon>
        <taxon>Dikarya</taxon>
        <taxon>Basidiomycota</taxon>
        <taxon>Agaricomycotina</taxon>
        <taxon>Agaricomycetes</taxon>
        <taxon>Agaricomycetidae</taxon>
        <taxon>Agaricales</taxon>
        <taxon>Marasmiineae</taxon>
        <taxon>Omphalotaceae</taxon>
        <taxon>Gymnopus</taxon>
    </lineage>
</organism>
<dbReference type="OrthoDB" id="3046222at2759"/>
<gene>
    <name evidence="1" type="ORF">BT96DRAFT_1056801</name>
</gene>
<sequence length="125" mass="14149">MQRWIPVLVSYSDGATAAHFELHFLVLMESIARIAQERGKSVIDFSQAEWLGFIGAFTCFWKKAGDTHTPAELREIASKLLHGCWQHFRASITRVKKIRAIVPVESRDQISISGSKFAQSTMTRI</sequence>
<dbReference type="Proteomes" id="UP000799118">
    <property type="component" value="Unassembled WGS sequence"/>
</dbReference>
<accession>A0A6A4I6V7</accession>
<evidence type="ECO:0000313" key="1">
    <source>
        <dbReference type="EMBL" id="KAE9406326.1"/>
    </source>
</evidence>